<gene>
    <name evidence="4" type="ORF">FWILDA_LOCUS8925</name>
</gene>
<feature type="domain" description="Attractin/MKLN-like beta-propeller" evidence="3">
    <location>
        <begin position="8"/>
        <end position="206"/>
    </location>
</feature>
<keyword evidence="5" id="KW-1185">Reference proteome</keyword>
<dbReference type="AlphaFoldDB" id="A0A9W4SRN5"/>
<dbReference type="EMBL" id="CAMKVN010001993">
    <property type="protein sequence ID" value="CAI2179112.1"/>
    <property type="molecule type" value="Genomic_DNA"/>
</dbReference>
<comment type="caution">
    <text evidence="4">The sequence shown here is derived from an EMBL/GenBank/DDBJ whole genome shotgun (WGS) entry which is preliminary data.</text>
</comment>
<dbReference type="InterPro" id="IPR056737">
    <property type="entry name" value="Beta-prop_ATRN-MKLN-like"/>
</dbReference>
<keyword evidence="2" id="KW-0677">Repeat</keyword>
<dbReference type="Proteomes" id="UP001153678">
    <property type="component" value="Unassembled WGS sequence"/>
</dbReference>
<organism evidence="4 5">
    <name type="scientific">Funneliformis geosporum</name>
    <dbReference type="NCBI Taxonomy" id="1117311"/>
    <lineage>
        <taxon>Eukaryota</taxon>
        <taxon>Fungi</taxon>
        <taxon>Fungi incertae sedis</taxon>
        <taxon>Mucoromycota</taxon>
        <taxon>Glomeromycotina</taxon>
        <taxon>Glomeromycetes</taxon>
        <taxon>Glomerales</taxon>
        <taxon>Glomeraceae</taxon>
        <taxon>Funneliformis</taxon>
    </lineage>
</organism>
<evidence type="ECO:0000256" key="2">
    <source>
        <dbReference type="ARBA" id="ARBA00022737"/>
    </source>
</evidence>
<dbReference type="SUPFAM" id="SSF117281">
    <property type="entry name" value="Kelch motif"/>
    <property type="match status" value="1"/>
</dbReference>
<evidence type="ECO:0000313" key="5">
    <source>
        <dbReference type="Proteomes" id="UP001153678"/>
    </source>
</evidence>
<sequence>MFFRVESFTPAGRTGHSSVFIGNKLYFFGGGKNEKSYSGICFRNCWGTTVAVNYNNNDMTIFHIGGYMLDHNNKNVLISLVQTFNPLSGQWNAPRITGVEPLRRVNIQAIADDIGKIYVFGGVSSGTESEFFDDIIILNVNDLMWSYGSIANPAFNRVLYTATLLSNGMIAYIGGVEETTDNIQKGGLEGTDTLQKKFYGFDTKSQRSKSQRIIIPKS</sequence>
<reference evidence="4" key="1">
    <citation type="submission" date="2022-08" db="EMBL/GenBank/DDBJ databases">
        <authorList>
            <person name="Kallberg Y."/>
            <person name="Tangrot J."/>
            <person name="Rosling A."/>
        </authorList>
    </citation>
    <scope>NUCLEOTIDE SEQUENCE</scope>
    <source>
        <strain evidence="4">Wild A</strain>
    </source>
</reference>
<keyword evidence="1" id="KW-0880">Kelch repeat</keyword>
<evidence type="ECO:0000313" key="4">
    <source>
        <dbReference type="EMBL" id="CAI2179112.1"/>
    </source>
</evidence>
<proteinExistence type="predicted"/>
<evidence type="ECO:0000256" key="1">
    <source>
        <dbReference type="ARBA" id="ARBA00022441"/>
    </source>
</evidence>
<name>A0A9W4SRN5_9GLOM</name>
<protein>
    <submittedName>
        <fullName evidence="4">5637_t:CDS:1</fullName>
    </submittedName>
</protein>
<accession>A0A9W4SRN5</accession>
<dbReference type="PANTHER" id="PTHR46093">
    <property type="entry name" value="ACYL-COA-BINDING DOMAIN-CONTAINING PROTEIN 5"/>
    <property type="match status" value="1"/>
</dbReference>
<dbReference type="InterPro" id="IPR015915">
    <property type="entry name" value="Kelch-typ_b-propeller"/>
</dbReference>
<evidence type="ECO:0000259" key="3">
    <source>
        <dbReference type="Pfam" id="PF24981"/>
    </source>
</evidence>
<dbReference type="Gene3D" id="2.120.10.80">
    <property type="entry name" value="Kelch-type beta propeller"/>
    <property type="match status" value="1"/>
</dbReference>
<dbReference type="PANTHER" id="PTHR46093:SF18">
    <property type="entry name" value="FIBRONECTIN TYPE-III DOMAIN-CONTAINING PROTEIN"/>
    <property type="match status" value="1"/>
</dbReference>
<dbReference type="Pfam" id="PF24981">
    <property type="entry name" value="Beta-prop_ATRN-LZTR1"/>
    <property type="match status" value="1"/>
</dbReference>